<accession>A0A8S5LI06</accession>
<name>A0A8S5LI06_9CAUD</name>
<protein>
    <submittedName>
        <fullName evidence="1">Uncharacterized protein</fullName>
    </submittedName>
</protein>
<reference evidence="1" key="1">
    <citation type="journal article" date="2021" name="Proc. Natl. Acad. Sci. U.S.A.">
        <title>A Catalog of Tens of Thousands of Viruses from Human Metagenomes Reveals Hidden Associations with Chronic Diseases.</title>
        <authorList>
            <person name="Tisza M.J."/>
            <person name="Buck C.B."/>
        </authorList>
    </citation>
    <scope>NUCLEOTIDE SEQUENCE</scope>
    <source>
        <strain evidence="1">CtR0j7</strain>
    </source>
</reference>
<sequence length="45" mass="4889">MGRFCIVVGSRGSGNSPCLVLRYQADCDISKNNTRKITLMTVLIG</sequence>
<evidence type="ECO:0000313" key="1">
    <source>
        <dbReference type="EMBL" id="DAD69535.1"/>
    </source>
</evidence>
<proteinExistence type="predicted"/>
<dbReference type="EMBL" id="BK014722">
    <property type="protein sequence ID" value="DAD69535.1"/>
    <property type="molecule type" value="Genomic_DNA"/>
</dbReference>
<organism evidence="1">
    <name type="scientific">Siphoviridae sp. ctR0j7</name>
    <dbReference type="NCBI Taxonomy" id="2823580"/>
    <lineage>
        <taxon>Viruses</taxon>
        <taxon>Duplodnaviria</taxon>
        <taxon>Heunggongvirae</taxon>
        <taxon>Uroviricota</taxon>
        <taxon>Caudoviricetes</taxon>
    </lineage>
</organism>